<name>A0A8X6YLH5_9ARAC</name>
<dbReference type="AlphaFoldDB" id="A0A8X6YLH5"/>
<gene>
    <name evidence="1" type="ORF">TNIN_183041</name>
</gene>
<evidence type="ECO:0000313" key="2">
    <source>
        <dbReference type="Proteomes" id="UP000886998"/>
    </source>
</evidence>
<proteinExistence type="predicted"/>
<comment type="caution">
    <text evidence="1">The sequence shown here is derived from an EMBL/GenBank/DDBJ whole genome shotgun (WGS) entry which is preliminary data.</text>
</comment>
<dbReference type="EMBL" id="BMAV01021207">
    <property type="protein sequence ID" value="GFY75175.1"/>
    <property type="molecule type" value="Genomic_DNA"/>
</dbReference>
<dbReference type="Proteomes" id="UP000886998">
    <property type="component" value="Unassembled WGS sequence"/>
</dbReference>
<keyword evidence="2" id="KW-1185">Reference proteome</keyword>
<evidence type="ECO:0000313" key="1">
    <source>
        <dbReference type="EMBL" id="GFY75175.1"/>
    </source>
</evidence>
<sequence>MDKHDLEKAAKIIDVQEKPLKVQSRTPLKNEQGNIQYGSMADDDVPLLGVGDEKPNKCIRICRFLRTLNHRTCHVPFLLRIHPE</sequence>
<organism evidence="1 2">
    <name type="scientific">Trichonephila inaurata madagascariensis</name>
    <dbReference type="NCBI Taxonomy" id="2747483"/>
    <lineage>
        <taxon>Eukaryota</taxon>
        <taxon>Metazoa</taxon>
        <taxon>Ecdysozoa</taxon>
        <taxon>Arthropoda</taxon>
        <taxon>Chelicerata</taxon>
        <taxon>Arachnida</taxon>
        <taxon>Araneae</taxon>
        <taxon>Araneomorphae</taxon>
        <taxon>Entelegynae</taxon>
        <taxon>Araneoidea</taxon>
        <taxon>Nephilidae</taxon>
        <taxon>Trichonephila</taxon>
        <taxon>Trichonephila inaurata</taxon>
    </lineage>
</organism>
<reference evidence="1" key="1">
    <citation type="submission" date="2020-08" db="EMBL/GenBank/DDBJ databases">
        <title>Multicomponent nature underlies the extraordinary mechanical properties of spider dragline silk.</title>
        <authorList>
            <person name="Kono N."/>
            <person name="Nakamura H."/>
            <person name="Mori M."/>
            <person name="Yoshida Y."/>
            <person name="Ohtoshi R."/>
            <person name="Malay A.D."/>
            <person name="Moran D.A.P."/>
            <person name="Tomita M."/>
            <person name="Numata K."/>
            <person name="Arakawa K."/>
        </authorList>
    </citation>
    <scope>NUCLEOTIDE SEQUENCE</scope>
</reference>
<protein>
    <submittedName>
        <fullName evidence="1">Uncharacterized protein</fullName>
    </submittedName>
</protein>
<accession>A0A8X6YLH5</accession>